<dbReference type="Pfam" id="PF15976">
    <property type="entry name" value="CooC_C"/>
    <property type="match status" value="1"/>
</dbReference>
<name>A0ABV2SG80_9GAMM</name>
<organism evidence="6 7">
    <name type="scientific">Endozoicomonas lisbonensis</name>
    <dbReference type="NCBI Taxonomy" id="3120522"/>
    <lineage>
        <taxon>Bacteria</taxon>
        <taxon>Pseudomonadati</taxon>
        <taxon>Pseudomonadota</taxon>
        <taxon>Gammaproteobacteria</taxon>
        <taxon>Oceanospirillales</taxon>
        <taxon>Endozoicomonadaceae</taxon>
        <taxon>Endozoicomonas</taxon>
    </lineage>
</organism>
<dbReference type="EMBL" id="JBEWTB010000002">
    <property type="protein sequence ID" value="MET4756773.1"/>
    <property type="molecule type" value="Genomic_DNA"/>
</dbReference>
<evidence type="ECO:0000256" key="1">
    <source>
        <dbReference type="ARBA" id="ARBA00022729"/>
    </source>
</evidence>
<reference evidence="6 7" key="1">
    <citation type="submission" date="2024-06" db="EMBL/GenBank/DDBJ databases">
        <title>Genomic Encyclopedia of Type Strains, Phase V (KMG-V): Genome sequencing to study the core and pangenomes of soil and plant-associated prokaryotes.</title>
        <authorList>
            <person name="Whitman W."/>
        </authorList>
    </citation>
    <scope>NUCLEOTIDE SEQUENCE [LARGE SCALE GENOMIC DNA]</scope>
    <source>
        <strain evidence="6 7">NE40</strain>
    </source>
</reference>
<feature type="domain" description="Pilus assembly protein E-set like" evidence="5">
    <location>
        <begin position="267"/>
        <end position="332"/>
    </location>
</feature>
<gene>
    <name evidence="6" type="ORF">V5J35_001965</name>
</gene>
<evidence type="ECO:0000259" key="5">
    <source>
        <dbReference type="Pfam" id="PF16967"/>
    </source>
</evidence>
<evidence type="ECO:0000313" key="7">
    <source>
        <dbReference type="Proteomes" id="UP001549366"/>
    </source>
</evidence>
<comment type="caution">
    <text evidence="6">The sequence shown here is derived from an EMBL/GenBank/DDBJ whole genome shotgun (WGS) entry which is preliminary data.</text>
</comment>
<evidence type="ECO:0000259" key="4">
    <source>
        <dbReference type="Pfam" id="PF15976"/>
    </source>
</evidence>
<feature type="chain" id="PRO_5045728741" description="Pilus assembly protein E-set like domain-containing protein" evidence="3">
    <location>
        <begin position="24"/>
        <end position="828"/>
    </location>
</feature>
<evidence type="ECO:0000256" key="2">
    <source>
        <dbReference type="SAM" id="MobiDB-lite"/>
    </source>
</evidence>
<evidence type="ECO:0000313" key="6">
    <source>
        <dbReference type="EMBL" id="MET4756773.1"/>
    </source>
</evidence>
<dbReference type="InterPro" id="IPR032636">
    <property type="entry name" value="Pilus_assem_E-set-like_dom"/>
</dbReference>
<feature type="domain" description="Pilus assembly protein C-terminal" evidence="4">
    <location>
        <begin position="723"/>
        <end position="815"/>
    </location>
</feature>
<accession>A0ABV2SG80</accession>
<keyword evidence="1 3" id="KW-0732">Signal</keyword>
<sequence>MIKKTVKIACLTFAPIFASFVYAQKPLIISQVSVPAGFEDLLAPQQSMVDVYFGGRFVTTMSAVFTTNSIEFEDPEKLVRQIPAVLDAFPVIQALEGELDSHAEAICYSNRSQGCGIIDPDVAGVIFNADNFKADLFIHPSLLTVQALDKSRFLPGSEAGVAVIQNLSANISGNFNDGNSQENYTVFGSSFMSFEESSLQANWDFSRDQDVSVNTLLFERDYEGRLWQAGLVNTTGFGLNFSASRRLWGARIASSFNTRTDRSFTQGTPLEIFMPVQGRYEIIYEERLISSGLVEAGNQELDTTNFPSGAYDLTIRLLDEAGNLIRTETRFFARQTRLAPIGEKEYFLEGGRASQSSAEKILPEVLDDVLVRGGVNLRLADTLSGSFALAATEGQSLGEASFFKIGRNYELAPSFMLSDEGDYGGKLDARYRYGNFNISGSYLQLWRNNIRPATEFDLLGNEFRQSSVSMNYPILGGNGSYRYSESESNSLDGSQTDRQTRQSVGYSRTLYRDGLYSVSMRFDTSWTDEGQISGLISLDLSRSKDKWTFRANPQARYDKTAAGESDRTEQLQVSATYNDKDTFAGSVRSTLRAEKAPGRTSAGLTSRFASTWGTANLNVNHAETDTNTTTGYSASLSSSFMANNNVFAFGGESQSRSAVVVTVDGASLGDQFDVYVDNQRRGYALGGKASIIHLSPFRTYKVSIRPAGSSIFAFDEKEYEVTLYPGNVMDLDYNVNSVRVLYGRVRAAGGDWLVNASVQGGVGLAVSDEFGMFQAEVTDDSEQLIFMKGGKQCLVELDIDDKKDDFINLGQVVCNYSDVHNQAEASNI</sequence>
<proteinExistence type="predicted"/>
<protein>
    <recommendedName>
        <fullName evidence="8">Pilus assembly protein E-set like domain-containing protein</fullName>
    </recommendedName>
</protein>
<feature type="region of interest" description="Disordered" evidence="2">
    <location>
        <begin position="483"/>
        <end position="504"/>
    </location>
</feature>
<dbReference type="Pfam" id="PF16967">
    <property type="entry name" value="TcfC"/>
    <property type="match status" value="1"/>
</dbReference>
<dbReference type="InterPro" id="IPR031917">
    <property type="entry name" value="Pilus_assem_C"/>
</dbReference>
<dbReference type="Proteomes" id="UP001549366">
    <property type="component" value="Unassembled WGS sequence"/>
</dbReference>
<evidence type="ECO:0008006" key="8">
    <source>
        <dbReference type="Google" id="ProtNLM"/>
    </source>
</evidence>
<feature type="signal peptide" evidence="3">
    <location>
        <begin position="1"/>
        <end position="23"/>
    </location>
</feature>
<evidence type="ECO:0000256" key="3">
    <source>
        <dbReference type="SAM" id="SignalP"/>
    </source>
</evidence>
<keyword evidence="7" id="KW-1185">Reference proteome</keyword>